<organism evidence="16 17">
    <name type="scientific">Marchantia polymorpha subsp. ruderalis</name>
    <dbReference type="NCBI Taxonomy" id="1480154"/>
    <lineage>
        <taxon>Eukaryota</taxon>
        <taxon>Viridiplantae</taxon>
        <taxon>Streptophyta</taxon>
        <taxon>Embryophyta</taxon>
        <taxon>Marchantiophyta</taxon>
        <taxon>Marchantiopsida</taxon>
        <taxon>Marchantiidae</taxon>
        <taxon>Marchantiales</taxon>
        <taxon>Marchantiaceae</taxon>
        <taxon>Marchantia</taxon>
    </lineage>
</organism>
<reference evidence="16" key="1">
    <citation type="submission" date="2016-03" db="EMBL/GenBank/DDBJ databases">
        <title>Mechanisms controlling the formation of the plant cell surface in tip-growing cells are functionally conserved among land plants.</title>
        <authorList>
            <person name="Honkanen S."/>
            <person name="Jones V.A."/>
            <person name="Morieri G."/>
            <person name="Champion C."/>
            <person name="Hetherington A.J."/>
            <person name="Kelly S."/>
            <person name="Saint-Marcoux D."/>
            <person name="Proust H."/>
            <person name="Prescott H."/>
            <person name="Dolan L."/>
        </authorList>
    </citation>
    <scope>NUCLEOTIDE SEQUENCE [LARGE SCALE GENOMIC DNA]</scope>
    <source>
        <tissue evidence="16">Whole gametophyte</tissue>
    </source>
</reference>
<keyword evidence="7 13" id="KW-0227">DNA damage</keyword>
<evidence type="ECO:0000313" key="16">
    <source>
        <dbReference type="EMBL" id="OAE19908.1"/>
    </source>
</evidence>
<dbReference type="SUPFAM" id="SSF48150">
    <property type="entry name" value="DNA-glycosylase"/>
    <property type="match status" value="1"/>
</dbReference>
<evidence type="ECO:0000256" key="8">
    <source>
        <dbReference type="ARBA" id="ARBA00022801"/>
    </source>
</evidence>
<dbReference type="Pfam" id="PF00730">
    <property type="entry name" value="HhH-GPD"/>
    <property type="match status" value="1"/>
</dbReference>
<dbReference type="Pfam" id="PF00633">
    <property type="entry name" value="HHH"/>
    <property type="match status" value="1"/>
</dbReference>
<evidence type="ECO:0000256" key="1">
    <source>
        <dbReference type="ARBA" id="ARBA00000843"/>
    </source>
</evidence>
<proteinExistence type="inferred from homology"/>
<feature type="domain" description="HhH-GPD" evidence="15">
    <location>
        <begin position="232"/>
        <end position="382"/>
    </location>
</feature>
<evidence type="ECO:0000313" key="17">
    <source>
        <dbReference type="Proteomes" id="UP000077202"/>
    </source>
</evidence>
<dbReference type="PANTHER" id="PTHR42944:SF1">
    <property type="entry name" value="ADENINE DNA GLYCOSYLASE"/>
    <property type="match status" value="1"/>
</dbReference>
<accession>A0A176VG34</accession>
<dbReference type="Pfam" id="PF14815">
    <property type="entry name" value="NUDIX_4"/>
    <property type="match status" value="1"/>
</dbReference>
<dbReference type="CDD" id="cd00056">
    <property type="entry name" value="ENDO3c"/>
    <property type="match status" value="1"/>
</dbReference>
<dbReference type="InterPro" id="IPR044298">
    <property type="entry name" value="MIG/MutY"/>
</dbReference>
<evidence type="ECO:0000256" key="12">
    <source>
        <dbReference type="ARBA" id="ARBA00023295"/>
    </source>
</evidence>
<dbReference type="Proteomes" id="UP000077202">
    <property type="component" value="Unassembled WGS sequence"/>
</dbReference>
<dbReference type="InterPro" id="IPR000445">
    <property type="entry name" value="HhH_motif"/>
</dbReference>
<comment type="cofactor">
    <cofactor evidence="13">
        <name>[4Fe-4S] cluster</name>
        <dbReference type="ChEBI" id="CHEBI:49883"/>
    </cofactor>
    <text evidence="13">Binds 1 [4Fe-4S] cluster.</text>
</comment>
<keyword evidence="10" id="KW-0411">Iron-sulfur</keyword>
<comment type="catalytic activity">
    <reaction evidence="1 13">
        <text>Hydrolyzes free adenine bases from 7,8-dihydro-8-oxoguanine:adenine mismatched double-stranded DNA, leaving an apurinic site.</text>
        <dbReference type="EC" id="3.2.2.31"/>
    </reaction>
</comment>
<dbReference type="GO" id="GO:0005634">
    <property type="term" value="C:nucleus"/>
    <property type="evidence" value="ECO:0007669"/>
    <property type="project" value="TreeGrafter"/>
</dbReference>
<dbReference type="InterPro" id="IPR029119">
    <property type="entry name" value="MutY_C"/>
</dbReference>
<evidence type="ECO:0000256" key="14">
    <source>
        <dbReference type="SAM" id="MobiDB-lite"/>
    </source>
</evidence>
<dbReference type="SUPFAM" id="SSF55811">
    <property type="entry name" value="Nudix"/>
    <property type="match status" value="1"/>
</dbReference>
<dbReference type="GO" id="GO:0046872">
    <property type="term" value="F:metal ion binding"/>
    <property type="evidence" value="ECO:0007669"/>
    <property type="project" value="UniProtKB-UniRule"/>
</dbReference>
<dbReference type="CDD" id="cd03431">
    <property type="entry name" value="NUDIX_DNA_Glycosylase_C-MutY"/>
    <property type="match status" value="1"/>
</dbReference>
<evidence type="ECO:0000256" key="3">
    <source>
        <dbReference type="ARBA" id="ARBA00012045"/>
    </source>
</evidence>
<keyword evidence="11" id="KW-0234">DNA repair</keyword>
<dbReference type="SMART" id="SM00478">
    <property type="entry name" value="ENDO3c"/>
    <property type="match status" value="1"/>
</dbReference>
<protein>
    <recommendedName>
        <fullName evidence="4 13">Adenine DNA glycosylase</fullName>
        <ecNumber evidence="3 13">3.2.2.31</ecNumber>
    </recommendedName>
</protein>
<evidence type="ECO:0000256" key="5">
    <source>
        <dbReference type="ARBA" id="ARBA00022485"/>
    </source>
</evidence>
<dbReference type="GO" id="GO:0035485">
    <property type="term" value="F:adenine/guanine mispair binding"/>
    <property type="evidence" value="ECO:0007669"/>
    <property type="project" value="TreeGrafter"/>
</dbReference>
<dbReference type="GO" id="GO:0032357">
    <property type="term" value="F:oxidized purine DNA binding"/>
    <property type="evidence" value="ECO:0007669"/>
    <property type="project" value="TreeGrafter"/>
</dbReference>
<dbReference type="GO" id="GO:0034039">
    <property type="term" value="F:8-oxo-7,8-dihydroguanine DNA N-glycosylase activity"/>
    <property type="evidence" value="ECO:0007669"/>
    <property type="project" value="TreeGrafter"/>
</dbReference>
<dbReference type="GO" id="GO:0000701">
    <property type="term" value="F:purine-specific mismatch base pair DNA N-glycosylase activity"/>
    <property type="evidence" value="ECO:0007669"/>
    <property type="project" value="UniProtKB-EC"/>
</dbReference>
<keyword evidence="6" id="KW-0479">Metal-binding</keyword>
<feature type="region of interest" description="Disordered" evidence="14">
    <location>
        <begin position="1"/>
        <end position="55"/>
    </location>
</feature>
<comment type="function">
    <text evidence="13">Adenine glycosylase active on G-A mispairs.</text>
</comment>
<evidence type="ECO:0000256" key="13">
    <source>
        <dbReference type="RuleBase" id="RU365096"/>
    </source>
</evidence>
<feature type="region of interest" description="Disordered" evidence="14">
    <location>
        <begin position="154"/>
        <end position="214"/>
    </location>
</feature>
<dbReference type="PANTHER" id="PTHR42944">
    <property type="entry name" value="ADENINE DNA GLYCOSYLASE"/>
    <property type="match status" value="1"/>
</dbReference>
<keyword evidence="12 13" id="KW-0326">Glycosidase</keyword>
<evidence type="ECO:0000256" key="6">
    <source>
        <dbReference type="ARBA" id="ARBA00022723"/>
    </source>
</evidence>
<name>A0A176VG34_MARPO</name>
<dbReference type="InterPro" id="IPR015797">
    <property type="entry name" value="NUDIX_hydrolase-like_dom_sf"/>
</dbReference>
<feature type="compositionally biased region" description="Basic residues" evidence="14">
    <location>
        <begin position="599"/>
        <end position="610"/>
    </location>
</feature>
<dbReference type="InterPro" id="IPR003265">
    <property type="entry name" value="HhH-GPD_domain"/>
</dbReference>
<dbReference type="EMBL" id="LVLJ01003744">
    <property type="protein sequence ID" value="OAE19908.1"/>
    <property type="molecule type" value="Genomic_DNA"/>
</dbReference>
<feature type="compositionally biased region" description="Polar residues" evidence="14">
    <location>
        <begin position="1"/>
        <end position="31"/>
    </location>
</feature>
<dbReference type="GO" id="GO:0006284">
    <property type="term" value="P:base-excision repair"/>
    <property type="evidence" value="ECO:0007669"/>
    <property type="project" value="UniProtKB-UniRule"/>
</dbReference>
<dbReference type="AlphaFoldDB" id="A0A176VG34"/>
<comment type="caution">
    <text evidence="16">The sequence shown here is derived from an EMBL/GenBank/DDBJ whole genome shotgun (WGS) entry which is preliminary data.</text>
</comment>
<evidence type="ECO:0000256" key="7">
    <source>
        <dbReference type="ARBA" id="ARBA00022763"/>
    </source>
</evidence>
<dbReference type="EC" id="3.2.2.31" evidence="3 13"/>
<dbReference type="InterPro" id="IPR023170">
    <property type="entry name" value="HhH_base_excis_C"/>
</dbReference>
<dbReference type="SMART" id="SM00525">
    <property type="entry name" value="FES"/>
    <property type="match status" value="1"/>
</dbReference>
<evidence type="ECO:0000256" key="9">
    <source>
        <dbReference type="ARBA" id="ARBA00023004"/>
    </source>
</evidence>
<dbReference type="FunFam" id="1.10.1670.10:FF:000002">
    <property type="entry name" value="Adenine DNA glycosylase"/>
    <property type="match status" value="1"/>
</dbReference>
<keyword evidence="8" id="KW-0378">Hydrolase</keyword>
<keyword evidence="9 13" id="KW-0408">Iron</keyword>
<dbReference type="InterPro" id="IPR011257">
    <property type="entry name" value="DNA_glycosylase"/>
</dbReference>
<dbReference type="Gene3D" id="1.10.1670.10">
    <property type="entry name" value="Helix-hairpin-Helix base-excision DNA repair enzymes (C-terminal)"/>
    <property type="match status" value="1"/>
</dbReference>
<feature type="compositionally biased region" description="Basic and acidic residues" evidence="14">
    <location>
        <begin position="177"/>
        <end position="214"/>
    </location>
</feature>
<feature type="region of interest" description="Disordered" evidence="14">
    <location>
        <begin position="591"/>
        <end position="610"/>
    </location>
</feature>
<dbReference type="FunFam" id="1.10.340.30:FF:000002">
    <property type="entry name" value="Adenine DNA glycosylase"/>
    <property type="match status" value="1"/>
</dbReference>
<evidence type="ECO:0000256" key="2">
    <source>
        <dbReference type="ARBA" id="ARBA00008343"/>
    </source>
</evidence>
<evidence type="ECO:0000256" key="4">
    <source>
        <dbReference type="ARBA" id="ARBA00022023"/>
    </source>
</evidence>
<comment type="similarity">
    <text evidence="2 13">Belongs to the Nth/MutY family.</text>
</comment>
<gene>
    <name evidence="16" type="ORF">AXG93_1130s1620</name>
</gene>
<dbReference type="GO" id="GO:0051539">
    <property type="term" value="F:4 iron, 4 sulfur cluster binding"/>
    <property type="evidence" value="ECO:0007669"/>
    <property type="project" value="UniProtKB-UniRule"/>
</dbReference>
<sequence>MATTWSVYSRRTRSSSIKPPGFSDSTAQSGGRTDEIPSVKAITRARSRRSSELKLSVENNDSRNATTTSILKAAQRTNPVKARKRGGVSGQDSVVDIEEVPASQSSYSFCKEDAASIRSCLLSWYDEHHRTLPWRQNLHSRHRQDVIDCRHDELRRPKDEVEEEDKEKGPGGQAGVDPKDLKGGQAVGKKETRNKSRRAISDEGPKSDRQDLSKILVTDDQRAYEVWVSEMMLQQTRVATVIEYYNRWMKKWPTVHHLAQATQEEVNTLWAGLGYYRRARFLLEGAKQIVKESNGFPRSLEELRDVPGIGSYTASAISSIAFQKPVPLVDGNVTRVLSRLRAIPDSPKLRTTVKLLWALAEELVDAKRPGDLNQSIMELGATVCTPTSPSCSSCPVSKYCRALSSSSKLVTDFPVKVAKVPRREEHVAVCVLEVLNNVTEDDNDEATVSKPDSYILLVQRPNQGLLAGLWEFPSVSLGAVPACGKELTAAMDRYLKESLDYDLVKKGSFSVQKRETVGTYIHLFSHIKMHMSVEWLLLCPSESSEWQRNFMNIREASVHYKWVQADTVGKLGLTTSVKKIHSMYVNHLKLRSQAEAPKPKRRKGRSGNGQ</sequence>
<keyword evidence="17" id="KW-1185">Reference proteome</keyword>
<dbReference type="GO" id="GO:0006298">
    <property type="term" value="P:mismatch repair"/>
    <property type="evidence" value="ECO:0007669"/>
    <property type="project" value="TreeGrafter"/>
</dbReference>
<dbReference type="InterPro" id="IPR003651">
    <property type="entry name" value="Endonuclease3_FeS-loop_motif"/>
</dbReference>
<dbReference type="Gene3D" id="1.10.340.30">
    <property type="entry name" value="Hypothetical protein, domain 2"/>
    <property type="match status" value="1"/>
</dbReference>
<keyword evidence="5" id="KW-0004">4Fe-4S</keyword>
<dbReference type="Gene3D" id="3.90.79.10">
    <property type="entry name" value="Nucleoside Triphosphate Pyrophosphohydrolase"/>
    <property type="match status" value="1"/>
</dbReference>
<evidence type="ECO:0000259" key="15">
    <source>
        <dbReference type="SMART" id="SM00478"/>
    </source>
</evidence>
<evidence type="ECO:0000256" key="10">
    <source>
        <dbReference type="ARBA" id="ARBA00023014"/>
    </source>
</evidence>
<evidence type="ECO:0000256" key="11">
    <source>
        <dbReference type="ARBA" id="ARBA00023204"/>
    </source>
</evidence>